<proteinExistence type="predicted"/>
<dbReference type="RefSeq" id="WP_090074674.1">
    <property type="nucleotide sequence ID" value="NZ_FOVR01000011.1"/>
</dbReference>
<dbReference type="PANTHER" id="PTHR30399:SF1">
    <property type="entry name" value="UTP PYROPHOSPHATASE"/>
    <property type="match status" value="1"/>
</dbReference>
<dbReference type="OrthoDB" id="9795402at2"/>
<dbReference type="Proteomes" id="UP000199236">
    <property type="component" value="Unassembled WGS sequence"/>
</dbReference>
<accession>A0A1I5JIV8</accession>
<gene>
    <name evidence="2" type="ORF">SAMN04488056_111190</name>
</gene>
<evidence type="ECO:0000313" key="2">
    <source>
        <dbReference type="EMBL" id="SFO72732.1"/>
    </source>
</evidence>
<feature type="domain" description="YgjP-like metallopeptidase" evidence="1">
    <location>
        <begin position="34"/>
        <end position="241"/>
    </location>
</feature>
<dbReference type="EMBL" id="FOVR01000011">
    <property type="protein sequence ID" value="SFO72732.1"/>
    <property type="molecule type" value="Genomic_DNA"/>
</dbReference>
<dbReference type="InterPro" id="IPR002725">
    <property type="entry name" value="YgjP-like_metallopeptidase"/>
</dbReference>
<evidence type="ECO:0000313" key="3">
    <source>
        <dbReference type="Proteomes" id="UP000199236"/>
    </source>
</evidence>
<organism evidence="2 3">
    <name type="scientific">Cohaesibacter marisflavi</name>
    <dbReference type="NCBI Taxonomy" id="655353"/>
    <lineage>
        <taxon>Bacteria</taxon>
        <taxon>Pseudomonadati</taxon>
        <taxon>Pseudomonadota</taxon>
        <taxon>Alphaproteobacteria</taxon>
        <taxon>Hyphomicrobiales</taxon>
        <taxon>Cohaesibacteraceae</taxon>
    </lineage>
</organism>
<evidence type="ECO:0000259" key="1">
    <source>
        <dbReference type="Pfam" id="PF01863"/>
    </source>
</evidence>
<sequence length="250" mass="29004">MAASEETEPERHLLVYGDTRLPYVVLREDRPSGKIAINVEPNGTVQVLASAGASLVAIQKAVQSKARWISDNVAQAQERRSNVLEREYVSGEEIFYLGRRYQLKLIDVPKVERKTRLYRGSLEIFTETHDPDTIRVRIRAWHKFRAQQVFSQGIKEISAKLPWIETPPKFELLEMQKRWGSCATDGIVRLHPFLVRAPRDCIEHVLLHELCHLKEHNHSKAFYDLLDRYQPGWQSIKAKLDDWAEVLLNE</sequence>
<keyword evidence="3" id="KW-1185">Reference proteome</keyword>
<dbReference type="Pfam" id="PF01863">
    <property type="entry name" value="YgjP-like"/>
    <property type="match status" value="1"/>
</dbReference>
<dbReference type="InterPro" id="IPR053136">
    <property type="entry name" value="UTP_pyrophosphatase-like"/>
</dbReference>
<dbReference type="STRING" id="655353.SAMN04488056_111190"/>
<dbReference type="PANTHER" id="PTHR30399">
    <property type="entry name" value="UNCHARACTERIZED PROTEIN YGJP"/>
    <property type="match status" value="1"/>
</dbReference>
<dbReference type="CDD" id="cd07344">
    <property type="entry name" value="M48_yhfN_like"/>
    <property type="match status" value="1"/>
</dbReference>
<dbReference type="Gene3D" id="3.30.2010.10">
    <property type="entry name" value="Metalloproteases ('zincins'), catalytic domain"/>
    <property type="match status" value="1"/>
</dbReference>
<name>A0A1I5JIV8_9HYPH</name>
<reference evidence="2 3" key="1">
    <citation type="submission" date="2016-10" db="EMBL/GenBank/DDBJ databases">
        <authorList>
            <person name="de Groot N.N."/>
        </authorList>
    </citation>
    <scope>NUCLEOTIDE SEQUENCE [LARGE SCALE GENOMIC DNA]</scope>
    <source>
        <strain evidence="2 3">CGMCC 1.9157</strain>
    </source>
</reference>
<protein>
    <recommendedName>
        <fullName evidence="1">YgjP-like metallopeptidase domain-containing protein</fullName>
    </recommendedName>
</protein>
<dbReference type="AlphaFoldDB" id="A0A1I5JIV8"/>